<proteinExistence type="predicted"/>
<evidence type="ECO:0000256" key="1">
    <source>
        <dbReference type="SAM" id="SignalP"/>
    </source>
</evidence>
<accession>A0ABW2JBS4</accession>
<evidence type="ECO:0000313" key="4">
    <source>
        <dbReference type="Proteomes" id="UP001596523"/>
    </source>
</evidence>
<dbReference type="Proteomes" id="UP001596523">
    <property type="component" value="Unassembled WGS sequence"/>
</dbReference>
<feature type="chain" id="PRO_5046439717" evidence="1">
    <location>
        <begin position="26"/>
        <end position="191"/>
    </location>
</feature>
<dbReference type="Gene3D" id="2.80.10.50">
    <property type="match status" value="2"/>
</dbReference>
<feature type="domain" description="Ricin B lectin" evidence="2">
    <location>
        <begin position="51"/>
        <end position="187"/>
    </location>
</feature>
<dbReference type="InterPro" id="IPR035992">
    <property type="entry name" value="Ricin_B-like_lectins"/>
</dbReference>
<sequence>MKKRSVYALGLAGVAGLAFTLPAAAQQPGAGGQEATADARAAAAARCTSQWFEMYTVEGKRMAVAAGGGKGAKVIAWKNNGGSEQDWCLERAAEGGRYLHPRHAPWLCLDVPGSKYANGTKLVVWDCNGRENQRFYLFKASSTSSRFTLEVAKRFKDYCADTHSPANGEPVQLRKCNNTKRQLWNAELKGW</sequence>
<evidence type="ECO:0000313" key="3">
    <source>
        <dbReference type="EMBL" id="MFC7303429.1"/>
    </source>
</evidence>
<dbReference type="SMART" id="SM00458">
    <property type="entry name" value="RICIN"/>
    <property type="match status" value="1"/>
</dbReference>
<organism evidence="3 4">
    <name type="scientific">Streptomyces monticola</name>
    <dbReference type="NCBI Taxonomy" id="2666263"/>
    <lineage>
        <taxon>Bacteria</taxon>
        <taxon>Bacillati</taxon>
        <taxon>Actinomycetota</taxon>
        <taxon>Actinomycetes</taxon>
        <taxon>Kitasatosporales</taxon>
        <taxon>Streptomycetaceae</taxon>
        <taxon>Streptomyces</taxon>
    </lineage>
</organism>
<keyword evidence="4" id="KW-1185">Reference proteome</keyword>
<name>A0ABW2JBS4_9ACTN</name>
<reference evidence="4" key="1">
    <citation type="journal article" date="2019" name="Int. J. Syst. Evol. Microbiol.">
        <title>The Global Catalogue of Microorganisms (GCM) 10K type strain sequencing project: providing services to taxonomists for standard genome sequencing and annotation.</title>
        <authorList>
            <consortium name="The Broad Institute Genomics Platform"/>
            <consortium name="The Broad Institute Genome Sequencing Center for Infectious Disease"/>
            <person name="Wu L."/>
            <person name="Ma J."/>
        </authorList>
    </citation>
    <scope>NUCLEOTIDE SEQUENCE [LARGE SCALE GENOMIC DNA]</scope>
    <source>
        <strain evidence="4">SYNS20</strain>
    </source>
</reference>
<keyword evidence="1" id="KW-0732">Signal</keyword>
<gene>
    <name evidence="3" type="ORF">ACFQVC_04270</name>
</gene>
<feature type="signal peptide" evidence="1">
    <location>
        <begin position="1"/>
        <end position="25"/>
    </location>
</feature>
<dbReference type="PROSITE" id="PS50231">
    <property type="entry name" value="RICIN_B_LECTIN"/>
    <property type="match status" value="1"/>
</dbReference>
<dbReference type="InterPro" id="IPR000772">
    <property type="entry name" value="Ricin_B_lectin"/>
</dbReference>
<evidence type="ECO:0000259" key="2">
    <source>
        <dbReference type="SMART" id="SM00458"/>
    </source>
</evidence>
<dbReference type="Pfam" id="PF00652">
    <property type="entry name" value="Ricin_B_lectin"/>
    <property type="match status" value="1"/>
</dbReference>
<comment type="caution">
    <text evidence="3">The sequence shown here is derived from an EMBL/GenBank/DDBJ whole genome shotgun (WGS) entry which is preliminary data.</text>
</comment>
<protein>
    <submittedName>
        <fullName evidence="3">RICIN domain-containing protein</fullName>
    </submittedName>
</protein>
<dbReference type="SUPFAM" id="SSF50370">
    <property type="entry name" value="Ricin B-like lectins"/>
    <property type="match status" value="1"/>
</dbReference>
<dbReference type="EMBL" id="JBHTCF010000001">
    <property type="protein sequence ID" value="MFC7303429.1"/>
    <property type="molecule type" value="Genomic_DNA"/>
</dbReference>
<dbReference type="CDD" id="cd00161">
    <property type="entry name" value="beta-trefoil_Ricin-like"/>
    <property type="match status" value="1"/>
</dbReference>
<dbReference type="RefSeq" id="WP_381826525.1">
    <property type="nucleotide sequence ID" value="NZ_JBHTCF010000001.1"/>
</dbReference>